<proteinExistence type="inferred from homology"/>
<sequence>MPREDRDEQALTGLEAGIVFIAFVVVASVFAYAVLGAGMATSQKSQKVMHDAFEEAGSALRPGYSVIAKLDNGEGLLDFIEFDLETATDLAGVDMKSMTYAIVTKDALFTIPSGDPTVTLTWRQRRDADSLLEAGEIVTVKLGGLGRTGIGRGDTFTLAITAAEGATATLARTIPAGIGKNVYLELF</sequence>
<reference evidence="6 7" key="1">
    <citation type="submission" date="2019-10" db="EMBL/GenBank/DDBJ databases">
        <title>Isolation and characterization of Methanoculleus sp. Wushi-C6 from a hot spring well.</title>
        <authorList>
            <person name="Chen S.-C."/>
            <person name="Lan Z.-H."/>
            <person name="You Y.-T."/>
            <person name="Lai M.-C."/>
        </authorList>
    </citation>
    <scope>NUCLEOTIDE SEQUENCE [LARGE SCALE GENOMIC DNA]</scope>
    <source>
        <strain evidence="6 7">Wushi-C6</strain>
    </source>
</reference>
<keyword evidence="7" id="KW-1185">Reference proteome</keyword>
<evidence type="ECO:0000313" key="6">
    <source>
        <dbReference type="EMBL" id="MDV2482111.1"/>
    </source>
</evidence>
<dbReference type="PANTHER" id="PTHR35903">
    <property type="entry name" value="FLAGELLIN B1"/>
    <property type="match status" value="1"/>
</dbReference>
<evidence type="ECO:0000256" key="2">
    <source>
        <dbReference type="ARBA" id="ARBA00010256"/>
    </source>
</evidence>
<name>A0ABU3X249_9EURY</name>
<keyword evidence="5" id="KW-0472">Membrane</keyword>
<feature type="transmembrane region" description="Helical" evidence="5">
    <location>
        <begin position="16"/>
        <end position="40"/>
    </location>
</feature>
<keyword evidence="6" id="KW-0969">Cilium</keyword>
<dbReference type="InterPro" id="IPR013373">
    <property type="entry name" value="Flagellin/pilin_N_arc"/>
</dbReference>
<dbReference type="EMBL" id="WBKO01000002">
    <property type="protein sequence ID" value="MDV2482111.1"/>
    <property type="molecule type" value="Genomic_DNA"/>
</dbReference>
<dbReference type="RefSeq" id="WP_317065174.1">
    <property type="nucleotide sequence ID" value="NZ_WBKO01000002.1"/>
</dbReference>
<keyword evidence="6" id="KW-0966">Cell projection</keyword>
<comment type="similarity">
    <text evidence="2 4">Belongs to the archaeal flagellin family.</text>
</comment>
<evidence type="ECO:0000256" key="4">
    <source>
        <dbReference type="RuleBase" id="RU361282"/>
    </source>
</evidence>
<evidence type="ECO:0000256" key="3">
    <source>
        <dbReference type="ARBA" id="ARBA00022440"/>
    </source>
</evidence>
<evidence type="ECO:0000313" key="7">
    <source>
        <dbReference type="Proteomes" id="UP001281203"/>
    </source>
</evidence>
<comment type="caution">
    <text evidence="6">The sequence shown here is derived from an EMBL/GenBank/DDBJ whole genome shotgun (WGS) entry which is preliminary data.</text>
</comment>
<dbReference type="InterPro" id="IPR002774">
    <property type="entry name" value="Flagellin_arc-type"/>
</dbReference>
<comment type="subcellular location">
    <subcellularLocation>
        <location evidence="1 4">Archaeal flagellum</location>
    </subcellularLocation>
</comment>
<keyword evidence="5" id="KW-1133">Transmembrane helix</keyword>
<comment type="function">
    <text evidence="4">Flagellin is the subunit protein which polymerizes to form the filaments of archaeal flagella.</text>
</comment>
<dbReference type="NCBIfam" id="TIGR02537">
    <property type="entry name" value="arch_flag_Nterm"/>
    <property type="match status" value="1"/>
</dbReference>
<evidence type="ECO:0000256" key="1">
    <source>
        <dbReference type="ARBA" id="ARBA00004618"/>
    </source>
</evidence>
<accession>A0ABU3X249</accession>
<dbReference type="PANTHER" id="PTHR35903:SF1">
    <property type="entry name" value="FLAGELLIN B1"/>
    <property type="match status" value="1"/>
</dbReference>
<dbReference type="Pfam" id="PF01917">
    <property type="entry name" value="Flagellin_arch-type"/>
    <property type="match status" value="1"/>
</dbReference>
<keyword evidence="3 4" id="KW-0974">Archaeal flagellum</keyword>
<protein>
    <recommendedName>
        <fullName evidence="4">Flagellin</fullName>
    </recommendedName>
</protein>
<dbReference type="Proteomes" id="UP001281203">
    <property type="component" value="Unassembled WGS sequence"/>
</dbReference>
<organism evidence="6 7">
    <name type="scientific">Methanoculleus caldifontis</name>
    <dbReference type="NCBI Taxonomy" id="2651577"/>
    <lineage>
        <taxon>Archaea</taxon>
        <taxon>Methanobacteriati</taxon>
        <taxon>Methanobacteriota</taxon>
        <taxon>Stenosarchaea group</taxon>
        <taxon>Methanomicrobia</taxon>
        <taxon>Methanomicrobiales</taxon>
        <taxon>Methanomicrobiaceae</taxon>
        <taxon>Methanoculleus</taxon>
    </lineage>
</organism>
<evidence type="ECO:0000256" key="5">
    <source>
        <dbReference type="SAM" id="Phobius"/>
    </source>
</evidence>
<keyword evidence="6" id="KW-0282">Flagellum</keyword>
<keyword evidence="5" id="KW-0812">Transmembrane</keyword>
<gene>
    <name evidence="6" type="ORF">F8E02_08900</name>
</gene>